<dbReference type="AlphaFoldDB" id="A0AA35YYE1"/>
<dbReference type="EMBL" id="OX465080">
    <property type="protein sequence ID" value="CAI9282548.1"/>
    <property type="molecule type" value="Genomic_DNA"/>
</dbReference>
<dbReference type="Proteomes" id="UP001177003">
    <property type="component" value="Chromosome 4"/>
</dbReference>
<accession>A0AA35YYE1</accession>
<protein>
    <submittedName>
        <fullName evidence="1">Uncharacterized protein</fullName>
    </submittedName>
</protein>
<organism evidence="1 2">
    <name type="scientific">Lactuca saligna</name>
    <name type="common">Willowleaf lettuce</name>
    <dbReference type="NCBI Taxonomy" id="75948"/>
    <lineage>
        <taxon>Eukaryota</taxon>
        <taxon>Viridiplantae</taxon>
        <taxon>Streptophyta</taxon>
        <taxon>Embryophyta</taxon>
        <taxon>Tracheophyta</taxon>
        <taxon>Spermatophyta</taxon>
        <taxon>Magnoliopsida</taxon>
        <taxon>eudicotyledons</taxon>
        <taxon>Gunneridae</taxon>
        <taxon>Pentapetalae</taxon>
        <taxon>asterids</taxon>
        <taxon>campanulids</taxon>
        <taxon>Asterales</taxon>
        <taxon>Asteraceae</taxon>
        <taxon>Cichorioideae</taxon>
        <taxon>Cichorieae</taxon>
        <taxon>Lactucinae</taxon>
        <taxon>Lactuca</taxon>
    </lineage>
</organism>
<name>A0AA35YYE1_LACSI</name>
<keyword evidence="2" id="KW-1185">Reference proteome</keyword>
<reference evidence="1" key="1">
    <citation type="submission" date="2023-04" db="EMBL/GenBank/DDBJ databases">
        <authorList>
            <person name="Vijverberg K."/>
            <person name="Xiong W."/>
            <person name="Schranz E."/>
        </authorList>
    </citation>
    <scope>NUCLEOTIDE SEQUENCE</scope>
</reference>
<gene>
    <name evidence="1" type="ORF">LSALG_LOCUS22184</name>
</gene>
<evidence type="ECO:0000313" key="1">
    <source>
        <dbReference type="EMBL" id="CAI9282548.1"/>
    </source>
</evidence>
<sequence>MHTCVFQIIMGHLDFAMYLAHVFVSCVSGRRPVPNEISLFNTGAIATLASGIEFNFSKFILHELILNIEANKRDSDQSGSESVSKPTVTEDVVILVSEPGNEQGDEDLNEDDDFLKDLDFTGINNDDIPSNFDLDLDDDEFGPLPGFDDRHFRKVNEVAQPATKTGDDVNALKILFSSSKPMEYSSRLRDVVSGIPPLDTNVSTSIPSLSEPT</sequence>
<evidence type="ECO:0000313" key="2">
    <source>
        <dbReference type="Proteomes" id="UP001177003"/>
    </source>
</evidence>
<proteinExistence type="predicted"/>